<dbReference type="RefSeq" id="WP_051862937.1">
    <property type="nucleotide sequence ID" value="NZ_CAWLWD010000080.1"/>
</dbReference>
<organism evidence="1">
    <name type="scientific">Xenorhabdus bovienii str. feltiae Moldova</name>
    <dbReference type="NCBI Taxonomy" id="1398200"/>
    <lineage>
        <taxon>Bacteria</taxon>
        <taxon>Pseudomonadati</taxon>
        <taxon>Pseudomonadota</taxon>
        <taxon>Gammaproteobacteria</taxon>
        <taxon>Enterobacterales</taxon>
        <taxon>Morganellaceae</taxon>
        <taxon>Xenorhabdus</taxon>
    </lineage>
</organism>
<evidence type="ECO:0000313" key="1">
    <source>
        <dbReference type="EMBL" id="CDH03899.1"/>
    </source>
</evidence>
<dbReference type="HOGENOM" id="CLU_1658496_0_0_6"/>
<gene>
    <name evidence="1" type="ORF">XBFM1_890001</name>
</gene>
<name>A0A077NZN3_XENBV</name>
<accession>A0A077NZN3</accession>
<dbReference type="Proteomes" id="UP000028487">
    <property type="component" value="Unassembled WGS sequence"/>
</dbReference>
<protein>
    <submittedName>
        <fullName evidence="1">Uncharacterized protein</fullName>
    </submittedName>
</protein>
<reference evidence="1" key="1">
    <citation type="submission" date="2013-07" db="EMBL/GenBank/DDBJ databases">
        <title>Sub-species coevolution in mutualistic symbiosis.</title>
        <authorList>
            <person name="Murfin K."/>
            <person name="Klassen J."/>
            <person name="Lee M."/>
            <person name="Forst S."/>
            <person name="Stock P."/>
            <person name="Goodrich-Blair H."/>
        </authorList>
    </citation>
    <scope>NUCLEOTIDE SEQUENCE [LARGE SCALE GENOMIC DNA]</scope>
    <source>
        <strain evidence="1">Feltiae Moldova</strain>
    </source>
</reference>
<comment type="caution">
    <text evidence="1">The sequence shown here is derived from an EMBL/GenBank/DDBJ whole genome shotgun (WGS) entry which is preliminary data.</text>
</comment>
<proteinExistence type="predicted"/>
<sequence>MKINTRINPKTPKKINGSVRFLVRSLGLKTTPIYFSLTQIPNTRAGYCFNNCEDYIKENGGDAIYGWMIWEDRKKGFIEAEFHVVIKKENQYLDITPRYNYEDKILFVEDNTRKSGRMDDESWYSWSNIKIVDNYVSEMAEALKIKELNHENSEVIPLYTKEKA</sequence>
<dbReference type="AlphaFoldDB" id="A0A077NZN3"/>
<dbReference type="EMBL" id="CBSV010000264">
    <property type="protein sequence ID" value="CDH03899.1"/>
    <property type="molecule type" value="Genomic_DNA"/>
</dbReference>